<comment type="caution">
    <text evidence="2">The sequence shown here is derived from an EMBL/GenBank/DDBJ whole genome shotgun (WGS) entry which is preliminary data.</text>
</comment>
<sequence>MSRSIPAVDLVIAIDTSPSMKDEAIALSQASEAAIERARSSCPSDLRVMWFGIEGTWKGTHFDRTIRNYLVGECDVWESQMRGRKRGEVKNAGAQEDAARAVEDLSTLFNWRQGAARAIFYLGDEALEGGGSKTEREDIEATDVAIAKAQAADVAVHTYFGTSKSKHRQSLVSEYARMASETGGQAFTDKDAIEGFSAVLERVICGTRAIATAPEPVEEPVSKTPTVYVQDCPDGQLSKLYGLDLSTGKTTFVGELVTEVSDIAFVGSQLYGLDLTDSGKTTLLVTINPATGDASVVGDIGFAVVGLAYSDARDTLYASSAKQLIAIDRETGKGTAVVTLKDRDRNCGEVAFDGSGNAYISLIGYDRKKMLATCNLDTGDVSIIGDVGFPGLASMEFIQDVLYGVTGSFFNLGKDGQLICIDTKTGKGTFVAMTDPIARWAGITLGEPVRTDTTPDIVDETPEVHTDTTPDIVDETPEVHTDTVPDAIDETPEVHTDTVPDAIDETPEVDADTTPDIVDETPEVHTDTTPDTVDEVDEPAQPMPKPAAPIYINALTFDSFDRNPATDIVCVAPVRTVVRREEEIVLIRRVRKVEEIDASPACPVNTSQVSQGE</sequence>
<gene>
    <name evidence="2" type="ORF">IQ235_05825</name>
</gene>
<name>A0A928VZ09_9CYAN</name>
<reference evidence="2" key="1">
    <citation type="submission" date="2020-10" db="EMBL/GenBank/DDBJ databases">
        <authorList>
            <person name="Castelo-Branco R."/>
            <person name="Eusebio N."/>
            <person name="Adriana R."/>
            <person name="Vieira A."/>
            <person name="Brugerolle De Fraissinette N."/>
            <person name="Rezende De Castro R."/>
            <person name="Schneider M.P."/>
            <person name="Vasconcelos V."/>
            <person name="Leao P.N."/>
        </authorList>
    </citation>
    <scope>NUCLEOTIDE SEQUENCE</scope>
    <source>
        <strain evidence="2">LEGE 11467</strain>
    </source>
</reference>
<feature type="region of interest" description="Disordered" evidence="1">
    <location>
        <begin position="497"/>
        <end position="545"/>
    </location>
</feature>
<protein>
    <recommendedName>
        <fullName evidence="4">VWFA domain-containing protein</fullName>
    </recommendedName>
</protein>
<feature type="region of interest" description="Disordered" evidence="1">
    <location>
        <begin position="451"/>
        <end position="477"/>
    </location>
</feature>
<evidence type="ECO:0000313" key="2">
    <source>
        <dbReference type="EMBL" id="MBE9040310.1"/>
    </source>
</evidence>
<dbReference type="RefSeq" id="WP_264320563.1">
    <property type="nucleotide sequence ID" value="NZ_JADEXN010000073.1"/>
</dbReference>
<feature type="compositionally biased region" description="Acidic residues" evidence="1">
    <location>
        <begin position="502"/>
        <end position="521"/>
    </location>
</feature>
<keyword evidence="3" id="KW-1185">Reference proteome</keyword>
<evidence type="ECO:0008006" key="4">
    <source>
        <dbReference type="Google" id="ProtNLM"/>
    </source>
</evidence>
<organism evidence="2 3">
    <name type="scientific">Zarconia navalis LEGE 11467</name>
    <dbReference type="NCBI Taxonomy" id="1828826"/>
    <lineage>
        <taxon>Bacteria</taxon>
        <taxon>Bacillati</taxon>
        <taxon>Cyanobacteriota</taxon>
        <taxon>Cyanophyceae</taxon>
        <taxon>Oscillatoriophycideae</taxon>
        <taxon>Oscillatoriales</taxon>
        <taxon>Oscillatoriales incertae sedis</taxon>
        <taxon>Zarconia</taxon>
        <taxon>Zarconia navalis</taxon>
    </lineage>
</organism>
<dbReference type="EMBL" id="JADEXN010000073">
    <property type="protein sequence ID" value="MBE9040310.1"/>
    <property type="molecule type" value="Genomic_DNA"/>
</dbReference>
<dbReference type="Proteomes" id="UP000621799">
    <property type="component" value="Unassembled WGS sequence"/>
</dbReference>
<evidence type="ECO:0000313" key="3">
    <source>
        <dbReference type="Proteomes" id="UP000621799"/>
    </source>
</evidence>
<dbReference type="InterPro" id="IPR036465">
    <property type="entry name" value="vWFA_dom_sf"/>
</dbReference>
<dbReference type="AlphaFoldDB" id="A0A928VZ09"/>
<accession>A0A928VZ09</accession>
<dbReference type="SUPFAM" id="SSF53300">
    <property type="entry name" value="vWA-like"/>
    <property type="match status" value="1"/>
</dbReference>
<evidence type="ECO:0000256" key="1">
    <source>
        <dbReference type="SAM" id="MobiDB-lite"/>
    </source>
</evidence>
<dbReference type="SUPFAM" id="SSF63825">
    <property type="entry name" value="YWTD domain"/>
    <property type="match status" value="1"/>
</dbReference>
<proteinExistence type="predicted"/>